<protein>
    <recommendedName>
        <fullName evidence="3">CCHC-type domain-containing protein</fullName>
    </recommendedName>
</protein>
<dbReference type="InterPro" id="IPR058599">
    <property type="entry name" value="PHAT_Smg/ZCCHC2-like"/>
</dbReference>
<accession>A0A6B0VFV4</accession>
<dbReference type="InterPro" id="IPR042344">
    <property type="entry name" value="ZCCHC14"/>
</dbReference>
<evidence type="ECO:0000256" key="2">
    <source>
        <dbReference type="SAM" id="MobiDB-lite"/>
    </source>
</evidence>
<dbReference type="InterPro" id="IPR001878">
    <property type="entry name" value="Znf_CCHC"/>
</dbReference>
<dbReference type="PANTHER" id="PTHR16195">
    <property type="entry name" value="ZINC FINGER CCHC DOMAIN CONTAINING PROTEIN"/>
    <property type="match status" value="1"/>
</dbReference>
<dbReference type="PROSITE" id="PS50158">
    <property type="entry name" value="ZF_CCHC"/>
    <property type="match status" value="1"/>
</dbReference>
<feature type="compositionally biased region" description="Polar residues" evidence="2">
    <location>
        <begin position="571"/>
        <end position="589"/>
    </location>
</feature>
<proteinExistence type="predicted"/>
<dbReference type="Gene3D" id="3.30.1520.10">
    <property type="entry name" value="Phox-like domain"/>
    <property type="match status" value="1"/>
</dbReference>
<keyword evidence="1" id="KW-0863">Zinc-finger</keyword>
<dbReference type="InterPro" id="IPR036871">
    <property type="entry name" value="PX_dom_sf"/>
</dbReference>
<dbReference type="PANTHER" id="PTHR16195:SF16">
    <property type="entry name" value="ZINC FINGER CCHC DOMAIN-CONTAINING PROTEIN 14"/>
    <property type="match status" value="1"/>
</dbReference>
<organism evidence="4">
    <name type="scientific">Ixodes ricinus</name>
    <name type="common">Common tick</name>
    <name type="synonym">Acarus ricinus</name>
    <dbReference type="NCBI Taxonomy" id="34613"/>
    <lineage>
        <taxon>Eukaryota</taxon>
        <taxon>Metazoa</taxon>
        <taxon>Ecdysozoa</taxon>
        <taxon>Arthropoda</taxon>
        <taxon>Chelicerata</taxon>
        <taxon>Arachnida</taxon>
        <taxon>Acari</taxon>
        <taxon>Parasitiformes</taxon>
        <taxon>Ixodida</taxon>
        <taxon>Ixodoidea</taxon>
        <taxon>Ixodidae</taxon>
        <taxon>Ixodinae</taxon>
        <taxon>Ixodes</taxon>
    </lineage>
</organism>
<feature type="region of interest" description="Disordered" evidence="2">
    <location>
        <begin position="531"/>
        <end position="627"/>
    </location>
</feature>
<dbReference type="GO" id="GO:0035091">
    <property type="term" value="F:phosphatidylinositol binding"/>
    <property type="evidence" value="ECO:0007669"/>
    <property type="project" value="InterPro"/>
</dbReference>
<keyword evidence="1" id="KW-0479">Metal-binding</keyword>
<dbReference type="InterPro" id="IPR057327">
    <property type="entry name" value="Vts1_dom"/>
</dbReference>
<reference evidence="4" key="1">
    <citation type="submission" date="2019-12" db="EMBL/GenBank/DDBJ databases">
        <title>An insight into the sialome of adult female Ixodes ricinus ticks feeding for 6 days.</title>
        <authorList>
            <person name="Perner J."/>
            <person name="Ribeiro J.M.C."/>
        </authorList>
    </citation>
    <scope>NUCLEOTIDE SEQUENCE</scope>
    <source>
        <strain evidence="4">Semi-engorged</strain>
        <tissue evidence="4">Salivary glands</tissue>
    </source>
</reference>
<evidence type="ECO:0000259" key="3">
    <source>
        <dbReference type="PROSITE" id="PS50158"/>
    </source>
</evidence>
<dbReference type="Pfam" id="PF26034">
    <property type="entry name" value="PHAT_SMAUG"/>
    <property type="match status" value="1"/>
</dbReference>
<sequence length="829" mass="88552">MVCKEEIYAWFKQLNGSVRIDTMCGLLNLCLPLELRFLGTCIEDLANKDYSYFRDAELRANNLSEVSKYTKVRDAVTRSKLLTTLALLYGCNRSCSHAIFEALAEEMKAAKPELYDVKTLEEMLLLFTMATHHPSFSFDERTELVKYRERLENVCQPQGLSVPPPMENFMLPCLPYSPYPVPFLPPCPVATDTAPCPVPLQTRTSPTARLSGVEAKPEPQRRKSVKLNLQWSDRHQTEVVRSFQEISGLSQKLSRLSASDPSSHGKSIPQLPACIEKNEEVDGMYVELTEYFNCVARLPPSYLDNELVASFFQPPQQACSKPAFAASAVAAPLTPMAEGMPNCSSPGVPIVPAQEDPRAGLLAFYSETPAPSTLPMPPPGAPMLPVCHPNSPLLPGASNSNSHMTRPELTAWPNVSPLSSTPASPYESPPTSGSSSRATSPWTGSGPRLPRNWDSQAPAATTPTSVDELLRRAPFKKHAAAFKDCCTLEEILFLNEDGLRQRGLSPSLSRRLLKEIASLKQLCHSNGVLSGHQAPPGVATTFSPAGGESSTTSCSSECSSPSPPPALKAVRTQSPASSGSDEGAQQANGISKRPAAVRGASDGSWHGGACAAVPEPPRVGTQPPSVAPFRYGPPGSQTVMLEPPPRFFVLADRAAYSAHPPRAAVAPLRNMAPPSKAGSSDMAPPSVNTAVTTATTAAYGGPVYFGPASMFPQHSYPSFLHTAPGVSHPNNGYLSSFPFLTTGGFTAPPTTVSAAYVPLGNFAAPAAALVVPLAAGPKVATCYNCGLTGHRGHECKEAGVEDSSNKPPPPAQYRLNFKWSNSTPPDPQP</sequence>
<dbReference type="Pfam" id="PF25479">
    <property type="entry name" value="Vts1"/>
    <property type="match status" value="1"/>
</dbReference>
<dbReference type="Pfam" id="PF00787">
    <property type="entry name" value="PX"/>
    <property type="match status" value="1"/>
</dbReference>
<feature type="region of interest" description="Disordered" evidence="2">
    <location>
        <begin position="394"/>
        <end position="460"/>
    </location>
</feature>
<name>A0A6B0VFV4_IXORI</name>
<feature type="compositionally biased region" description="Low complexity" evidence="2">
    <location>
        <begin position="548"/>
        <end position="560"/>
    </location>
</feature>
<feature type="compositionally biased region" description="Polar residues" evidence="2">
    <location>
        <begin position="416"/>
        <end position="443"/>
    </location>
</feature>
<keyword evidence="1" id="KW-0862">Zinc</keyword>
<dbReference type="GO" id="GO:0008270">
    <property type="term" value="F:zinc ion binding"/>
    <property type="evidence" value="ECO:0007669"/>
    <property type="project" value="UniProtKB-KW"/>
</dbReference>
<dbReference type="InterPro" id="IPR001683">
    <property type="entry name" value="PX_dom"/>
</dbReference>
<dbReference type="AlphaFoldDB" id="A0A6B0VFV4"/>
<dbReference type="GO" id="GO:0003676">
    <property type="term" value="F:nucleic acid binding"/>
    <property type="evidence" value="ECO:0007669"/>
    <property type="project" value="InterPro"/>
</dbReference>
<evidence type="ECO:0000313" key="4">
    <source>
        <dbReference type="EMBL" id="MXV00685.1"/>
    </source>
</evidence>
<dbReference type="SUPFAM" id="SSF64268">
    <property type="entry name" value="PX domain"/>
    <property type="match status" value="1"/>
</dbReference>
<evidence type="ECO:0000256" key="1">
    <source>
        <dbReference type="PROSITE-ProRule" id="PRU00047"/>
    </source>
</evidence>
<feature type="domain" description="CCHC-type" evidence="3">
    <location>
        <begin position="782"/>
        <end position="797"/>
    </location>
</feature>
<dbReference type="EMBL" id="GIFC01018601">
    <property type="protein sequence ID" value="MXV00685.1"/>
    <property type="molecule type" value="Transcribed_RNA"/>
</dbReference>
<feature type="region of interest" description="Disordered" evidence="2">
    <location>
        <begin position="796"/>
        <end position="829"/>
    </location>
</feature>